<gene>
    <name evidence="2" type="primary">tsaB</name>
    <name evidence="2" type="ORF">IAD18_03840</name>
</gene>
<dbReference type="PANTHER" id="PTHR11735">
    <property type="entry name" value="TRNA N6-ADENOSINE THREONYLCARBAMOYLTRANSFERASE"/>
    <property type="match status" value="1"/>
</dbReference>
<dbReference type="InterPro" id="IPR043129">
    <property type="entry name" value="ATPase_NBD"/>
</dbReference>
<evidence type="ECO:0000313" key="2">
    <source>
        <dbReference type="EMBL" id="HIU38781.1"/>
    </source>
</evidence>
<dbReference type="GO" id="GO:0002949">
    <property type="term" value="P:tRNA threonylcarbamoyladenosine modification"/>
    <property type="evidence" value="ECO:0007669"/>
    <property type="project" value="InterPro"/>
</dbReference>
<dbReference type="EMBL" id="DVMS01000108">
    <property type="protein sequence ID" value="HIU38781.1"/>
    <property type="molecule type" value="Genomic_DNA"/>
</dbReference>
<evidence type="ECO:0000259" key="1">
    <source>
        <dbReference type="Pfam" id="PF00814"/>
    </source>
</evidence>
<dbReference type="Pfam" id="PF00814">
    <property type="entry name" value="TsaD"/>
    <property type="match status" value="1"/>
</dbReference>
<dbReference type="SUPFAM" id="SSF53067">
    <property type="entry name" value="Actin-like ATPase domain"/>
    <property type="match status" value="2"/>
</dbReference>
<accession>A0A9D1ILJ4</accession>
<dbReference type="Proteomes" id="UP000824076">
    <property type="component" value="Unassembled WGS sequence"/>
</dbReference>
<sequence>MATILNIETSTDVCSVCLSHEGEMKFHDADYKGRNHAVVLGPFVKNALDYARQCELALDAVAVSIGPGSYTGLRIGLSEAKGLCFGLGVPLIGVNTLKLLSVSVMFSKHVEPDEYFVPMIDARRMEVFTGVYDLALNEIVGNQAMIVDENSFAGLLAERRLLFMGNGADKVSEVIKHKNAEFILGVRPNAADMIALSEKAYREQDFLDLAYSTPNYLKKFYATVPKKNVLK</sequence>
<dbReference type="GO" id="GO:0005829">
    <property type="term" value="C:cytosol"/>
    <property type="evidence" value="ECO:0007669"/>
    <property type="project" value="TreeGrafter"/>
</dbReference>
<dbReference type="PANTHER" id="PTHR11735:SF11">
    <property type="entry name" value="TRNA THREONYLCARBAMOYLADENOSINE BIOSYNTHESIS PROTEIN TSAB"/>
    <property type="match status" value="1"/>
</dbReference>
<comment type="caution">
    <text evidence="2">The sequence shown here is derived from an EMBL/GenBank/DDBJ whole genome shotgun (WGS) entry which is preliminary data.</text>
</comment>
<feature type="domain" description="Gcp-like" evidence="1">
    <location>
        <begin position="34"/>
        <end position="215"/>
    </location>
</feature>
<dbReference type="Gene3D" id="3.30.420.40">
    <property type="match status" value="2"/>
</dbReference>
<evidence type="ECO:0000313" key="3">
    <source>
        <dbReference type="Proteomes" id="UP000824076"/>
    </source>
</evidence>
<proteinExistence type="predicted"/>
<dbReference type="CDD" id="cd24032">
    <property type="entry name" value="ASKHA_NBD_TsaB"/>
    <property type="match status" value="1"/>
</dbReference>
<reference evidence="2" key="1">
    <citation type="submission" date="2020-10" db="EMBL/GenBank/DDBJ databases">
        <authorList>
            <person name="Gilroy R."/>
        </authorList>
    </citation>
    <scope>NUCLEOTIDE SEQUENCE</scope>
    <source>
        <strain evidence="2">17073</strain>
    </source>
</reference>
<dbReference type="AlphaFoldDB" id="A0A9D1ILJ4"/>
<name>A0A9D1ILJ4_9BACT</name>
<dbReference type="NCBIfam" id="TIGR03725">
    <property type="entry name" value="T6A_YeaZ"/>
    <property type="match status" value="1"/>
</dbReference>
<protein>
    <submittedName>
        <fullName evidence="2">tRNA (Adenosine(37)-N6)-threonylcarbamoyltransferase complex dimerization subunit type 1 TsaB</fullName>
    </submittedName>
</protein>
<reference evidence="2" key="2">
    <citation type="journal article" date="2021" name="PeerJ">
        <title>Extensive microbial diversity within the chicken gut microbiome revealed by metagenomics and culture.</title>
        <authorList>
            <person name="Gilroy R."/>
            <person name="Ravi A."/>
            <person name="Getino M."/>
            <person name="Pursley I."/>
            <person name="Horton D.L."/>
            <person name="Alikhan N.F."/>
            <person name="Baker D."/>
            <person name="Gharbi K."/>
            <person name="Hall N."/>
            <person name="Watson M."/>
            <person name="Adriaenssens E.M."/>
            <person name="Foster-Nyarko E."/>
            <person name="Jarju S."/>
            <person name="Secka A."/>
            <person name="Antonio M."/>
            <person name="Oren A."/>
            <person name="Chaudhuri R.R."/>
            <person name="La Ragione R."/>
            <person name="Hildebrand F."/>
            <person name="Pallen M.J."/>
        </authorList>
    </citation>
    <scope>NUCLEOTIDE SEQUENCE</scope>
    <source>
        <strain evidence="2">17073</strain>
    </source>
</reference>
<organism evidence="2 3">
    <name type="scientific">Candidatus Limisoma intestinavium</name>
    <dbReference type="NCBI Taxonomy" id="2840856"/>
    <lineage>
        <taxon>Bacteria</taxon>
        <taxon>Pseudomonadati</taxon>
        <taxon>Bacteroidota</taxon>
        <taxon>Bacteroidia</taxon>
        <taxon>Bacteroidales</taxon>
        <taxon>Candidatus Limisoma</taxon>
    </lineage>
</organism>
<dbReference type="InterPro" id="IPR000905">
    <property type="entry name" value="Gcp-like_dom"/>
</dbReference>
<dbReference type="InterPro" id="IPR022496">
    <property type="entry name" value="T6A_TsaB"/>
</dbReference>